<protein>
    <recommendedName>
        <fullName evidence="4">Aminoglycoside phosphotransferase domain-containing protein</fullName>
    </recommendedName>
</protein>
<sequence length="152" mass="15411">MSAPSGATAGTWSAGVASAYELGRPLRPPVCAARGELGRIWRLDTAAGTWAVKELPVPVEEHEVPGDLAFQFAAAAAGVRLPQPRLTTWGAVPHEGCRVYAWVDLVGDKTGGGTGRETGAEAGAAQASGARPEVGGEGAWGGCGPWSGFCLG</sequence>
<dbReference type="RefSeq" id="WP_346112686.1">
    <property type="nucleotide sequence ID" value="NZ_BAAAMU010000104.1"/>
</dbReference>
<evidence type="ECO:0000313" key="2">
    <source>
        <dbReference type="EMBL" id="GAA1675938.1"/>
    </source>
</evidence>
<keyword evidence="3" id="KW-1185">Reference proteome</keyword>
<dbReference type="Proteomes" id="UP001500064">
    <property type="component" value="Unassembled WGS sequence"/>
</dbReference>
<organism evidence="2 3">
    <name type="scientific">Nonomuraea maheshkhaliensis</name>
    <dbReference type="NCBI Taxonomy" id="419590"/>
    <lineage>
        <taxon>Bacteria</taxon>
        <taxon>Bacillati</taxon>
        <taxon>Actinomycetota</taxon>
        <taxon>Actinomycetes</taxon>
        <taxon>Streptosporangiales</taxon>
        <taxon>Streptosporangiaceae</taxon>
        <taxon>Nonomuraea</taxon>
    </lineage>
</organism>
<feature type="compositionally biased region" description="Low complexity" evidence="1">
    <location>
        <begin position="120"/>
        <end position="131"/>
    </location>
</feature>
<gene>
    <name evidence="2" type="ORF">GCM10009733_086200</name>
</gene>
<comment type="caution">
    <text evidence="2">The sequence shown here is derived from an EMBL/GenBank/DDBJ whole genome shotgun (WGS) entry which is preliminary data.</text>
</comment>
<evidence type="ECO:0000313" key="3">
    <source>
        <dbReference type="Proteomes" id="UP001500064"/>
    </source>
</evidence>
<evidence type="ECO:0000256" key="1">
    <source>
        <dbReference type="SAM" id="MobiDB-lite"/>
    </source>
</evidence>
<reference evidence="2 3" key="1">
    <citation type="journal article" date="2019" name="Int. J. Syst. Evol. Microbiol.">
        <title>The Global Catalogue of Microorganisms (GCM) 10K type strain sequencing project: providing services to taxonomists for standard genome sequencing and annotation.</title>
        <authorList>
            <consortium name="The Broad Institute Genomics Platform"/>
            <consortium name="The Broad Institute Genome Sequencing Center for Infectious Disease"/>
            <person name="Wu L."/>
            <person name="Ma J."/>
        </authorList>
    </citation>
    <scope>NUCLEOTIDE SEQUENCE [LARGE SCALE GENOMIC DNA]</scope>
    <source>
        <strain evidence="2 3">JCM 13929</strain>
    </source>
</reference>
<accession>A0ABN2GS57</accession>
<name>A0ABN2GS57_9ACTN</name>
<dbReference type="EMBL" id="BAAAMU010000104">
    <property type="protein sequence ID" value="GAA1675938.1"/>
    <property type="molecule type" value="Genomic_DNA"/>
</dbReference>
<proteinExistence type="predicted"/>
<evidence type="ECO:0008006" key="4">
    <source>
        <dbReference type="Google" id="ProtNLM"/>
    </source>
</evidence>
<feature type="region of interest" description="Disordered" evidence="1">
    <location>
        <begin position="112"/>
        <end position="138"/>
    </location>
</feature>